<dbReference type="Proteomes" id="UP000076510">
    <property type="component" value="Unassembled WGS sequence"/>
</dbReference>
<dbReference type="GO" id="GO:0004497">
    <property type="term" value="F:monooxygenase activity"/>
    <property type="evidence" value="ECO:0007669"/>
    <property type="project" value="TreeGrafter"/>
</dbReference>
<keyword evidence="1" id="KW-0560">Oxidoreductase</keyword>
<dbReference type="Gene3D" id="3.50.50.60">
    <property type="entry name" value="FAD/NAD(P)-binding domain"/>
    <property type="match status" value="1"/>
</dbReference>
<dbReference type="GO" id="GO:0050660">
    <property type="term" value="F:flavin adenine dinucleotide binding"/>
    <property type="evidence" value="ECO:0007669"/>
    <property type="project" value="TreeGrafter"/>
</dbReference>
<dbReference type="Pfam" id="PF13738">
    <property type="entry name" value="Pyr_redox_3"/>
    <property type="match status" value="1"/>
</dbReference>
<dbReference type="AlphaFoldDB" id="A0A165L516"/>
<dbReference type="SUPFAM" id="SSF51905">
    <property type="entry name" value="FAD/NAD(P)-binding domain"/>
    <property type="match status" value="2"/>
</dbReference>
<reference evidence="3" key="1">
    <citation type="submission" date="2016-01" db="EMBL/GenBank/DDBJ databases">
        <title>Whole genome sequencing of Bhargavaea cecembensis T14.</title>
        <authorList>
            <person name="Hong K.W."/>
        </authorList>
    </citation>
    <scope>NUCLEOTIDE SEQUENCE [LARGE SCALE GENOMIC DNA]</scope>
    <source>
        <strain evidence="3">M19</strain>
    </source>
</reference>
<dbReference type="RefSeq" id="WP_063190964.1">
    <property type="nucleotide sequence ID" value="NZ_JBLGCT010000001.1"/>
</dbReference>
<dbReference type="PRINTS" id="PR00469">
    <property type="entry name" value="PNDRDTASEII"/>
</dbReference>
<dbReference type="PRINTS" id="PR00368">
    <property type="entry name" value="FADPNR"/>
</dbReference>
<dbReference type="EMBL" id="LQQY01000009">
    <property type="protein sequence ID" value="KZE51035.1"/>
    <property type="molecule type" value="Genomic_DNA"/>
</dbReference>
<organism evidence="2 3">
    <name type="scientific">Rossellomorea marisflavi</name>
    <dbReference type="NCBI Taxonomy" id="189381"/>
    <lineage>
        <taxon>Bacteria</taxon>
        <taxon>Bacillati</taxon>
        <taxon>Bacillota</taxon>
        <taxon>Bacilli</taxon>
        <taxon>Bacillales</taxon>
        <taxon>Bacillaceae</taxon>
        <taxon>Rossellomorea</taxon>
    </lineage>
</organism>
<dbReference type="PANTHER" id="PTHR43539">
    <property type="entry name" value="FLAVIN-BINDING MONOOXYGENASE-LIKE PROTEIN (AFU_ORTHOLOGUE AFUA_4G09220)"/>
    <property type="match status" value="1"/>
</dbReference>
<evidence type="ECO:0000313" key="3">
    <source>
        <dbReference type="Proteomes" id="UP000076510"/>
    </source>
</evidence>
<proteinExistence type="predicted"/>
<dbReference type="InterPro" id="IPR050982">
    <property type="entry name" value="Auxin_biosynth/cation_transpt"/>
</dbReference>
<gene>
    <name evidence="2" type="ORF">AV649_16850</name>
</gene>
<dbReference type="OrthoDB" id="9778740at2"/>
<evidence type="ECO:0000256" key="1">
    <source>
        <dbReference type="ARBA" id="ARBA00023002"/>
    </source>
</evidence>
<protein>
    <submittedName>
        <fullName evidence="2">Oxidoreductase</fullName>
    </submittedName>
</protein>
<sequence length="346" mass="38211">MYETIIIGGGQAGMAMGHYLKKSGGSFLILDQASSAGESWRKRYDSLKLFTPRSMSSLPGLPLSGEEDVYPGKDEVASYLEEYAERFDLPLKLKTTVVKLEKEDGLFKISTDQGTLLAKQIVVATGPFQTPALPAEARAGTIHQMHSSSYRQADQLVPGSVLVVGGGNSGAQIAVELAETRTVYLSVGSKMKFLPQRLAGKSIFWWFKRLGVLSVTSSSGPGRYLRKQSDPIFGKELKELIRKGRVIVKPRFRSMEEKRVTFVDGTTMDISNIVWATGFRQNFDWISVAGVLDQEGKPLHHRGVSPEKGLYFIGLPWQHRRGSALLQGVGEDARYLFEKMCGEADL</sequence>
<evidence type="ECO:0000313" key="2">
    <source>
        <dbReference type="EMBL" id="KZE51035.1"/>
    </source>
</evidence>
<dbReference type="PANTHER" id="PTHR43539:SF78">
    <property type="entry name" value="FLAVIN-CONTAINING MONOOXYGENASE"/>
    <property type="match status" value="1"/>
</dbReference>
<accession>A0A165L516</accession>
<dbReference type="InterPro" id="IPR036188">
    <property type="entry name" value="FAD/NAD-bd_sf"/>
</dbReference>
<comment type="caution">
    <text evidence="2">The sequence shown here is derived from an EMBL/GenBank/DDBJ whole genome shotgun (WGS) entry which is preliminary data.</text>
</comment>
<name>A0A165L516_9BACI</name>